<dbReference type="GO" id="GO:0008168">
    <property type="term" value="F:methyltransferase activity"/>
    <property type="evidence" value="ECO:0007669"/>
    <property type="project" value="UniProtKB-KW"/>
</dbReference>
<keyword evidence="6" id="KW-1185">Reference proteome</keyword>
<dbReference type="Pfam" id="PF08241">
    <property type="entry name" value="Methyltransf_11"/>
    <property type="match status" value="1"/>
</dbReference>
<protein>
    <submittedName>
        <fullName evidence="5">Class I SAM-dependent methyltransferase</fullName>
        <ecNumber evidence="5">2.1.-.-</ecNumber>
    </submittedName>
</protein>
<evidence type="ECO:0000256" key="3">
    <source>
        <dbReference type="ARBA" id="ARBA00022691"/>
    </source>
</evidence>
<dbReference type="GO" id="GO:0032259">
    <property type="term" value="P:methylation"/>
    <property type="evidence" value="ECO:0007669"/>
    <property type="project" value="UniProtKB-KW"/>
</dbReference>
<dbReference type="PANTHER" id="PTHR43464:SF19">
    <property type="entry name" value="UBIQUINONE BIOSYNTHESIS O-METHYLTRANSFERASE, MITOCHONDRIAL"/>
    <property type="match status" value="1"/>
</dbReference>
<dbReference type="PANTHER" id="PTHR43464">
    <property type="entry name" value="METHYLTRANSFERASE"/>
    <property type="match status" value="1"/>
</dbReference>
<organism evidence="5 6">
    <name type="scientific">Cellulomonas alba</name>
    <dbReference type="NCBI Taxonomy" id="3053467"/>
    <lineage>
        <taxon>Bacteria</taxon>
        <taxon>Bacillati</taxon>
        <taxon>Actinomycetota</taxon>
        <taxon>Actinomycetes</taxon>
        <taxon>Micrococcales</taxon>
        <taxon>Cellulomonadaceae</taxon>
        <taxon>Cellulomonas</taxon>
    </lineage>
</organism>
<dbReference type="CDD" id="cd02440">
    <property type="entry name" value="AdoMet_MTases"/>
    <property type="match status" value="1"/>
</dbReference>
<reference evidence="5 6" key="1">
    <citation type="submission" date="2023-06" db="EMBL/GenBank/DDBJ databases">
        <title>Cellulomonas sp. MW4 Whole genome sequence.</title>
        <authorList>
            <person name="Park S."/>
        </authorList>
    </citation>
    <scope>NUCLEOTIDE SEQUENCE [LARGE SCALE GENOMIC DNA]</scope>
    <source>
        <strain evidence="5 6">MW4</strain>
    </source>
</reference>
<keyword evidence="1 5" id="KW-0489">Methyltransferase</keyword>
<comment type="caution">
    <text evidence="5">The sequence shown here is derived from an EMBL/GenBank/DDBJ whole genome shotgun (WGS) entry which is preliminary data.</text>
</comment>
<sequence length="200" mass="21346">MAADGTNGTWNHNTHYHHLALRHARTARSAVDVGCGEGLLTRRLADAGVASVVGVDADVDEVERARAAADGRAGLRYEVGDALEVPEGTFDLVTCFATLHHVDLAAGLRRLAALTAPRGRLVVVGLAAVRSPLDAALGAAAVPVAFVADRRRGVWEHGSPMTDPADGYGAVRDAARLALPGVRWRRRLYWRYSLEWTAPA</sequence>
<accession>A0ABT7SBT3</accession>
<evidence type="ECO:0000256" key="2">
    <source>
        <dbReference type="ARBA" id="ARBA00022679"/>
    </source>
</evidence>
<gene>
    <name evidence="5" type="ORF">QRT04_01750</name>
</gene>
<dbReference type="SUPFAM" id="SSF53335">
    <property type="entry name" value="S-adenosyl-L-methionine-dependent methyltransferases"/>
    <property type="match status" value="1"/>
</dbReference>
<dbReference type="InterPro" id="IPR029063">
    <property type="entry name" value="SAM-dependent_MTases_sf"/>
</dbReference>
<proteinExistence type="predicted"/>
<feature type="domain" description="Methyltransferase type 11" evidence="4">
    <location>
        <begin position="31"/>
        <end position="123"/>
    </location>
</feature>
<evidence type="ECO:0000256" key="1">
    <source>
        <dbReference type="ARBA" id="ARBA00022603"/>
    </source>
</evidence>
<evidence type="ECO:0000259" key="4">
    <source>
        <dbReference type="Pfam" id="PF08241"/>
    </source>
</evidence>
<dbReference type="RefSeq" id="WP_289453161.1">
    <property type="nucleotide sequence ID" value="NZ_JAUCGQ010000001.1"/>
</dbReference>
<dbReference type="EC" id="2.1.-.-" evidence="5"/>
<evidence type="ECO:0000313" key="6">
    <source>
        <dbReference type="Proteomes" id="UP001529338"/>
    </source>
</evidence>
<dbReference type="InterPro" id="IPR013216">
    <property type="entry name" value="Methyltransf_11"/>
</dbReference>
<dbReference type="EMBL" id="JAUCGQ010000001">
    <property type="protein sequence ID" value="MDM7853643.1"/>
    <property type="molecule type" value="Genomic_DNA"/>
</dbReference>
<evidence type="ECO:0000313" key="5">
    <source>
        <dbReference type="EMBL" id="MDM7853643.1"/>
    </source>
</evidence>
<keyword evidence="3" id="KW-0949">S-adenosyl-L-methionine</keyword>
<keyword evidence="2 5" id="KW-0808">Transferase</keyword>
<dbReference type="Gene3D" id="3.40.50.150">
    <property type="entry name" value="Vaccinia Virus protein VP39"/>
    <property type="match status" value="1"/>
</dbReference>
<dbReference type="Proteomes" id="UP001529338">
    <property type="component" value="Unassembled WGS sequence"/>
</dbReference>
<name>A0ABT7SBT3_9CELL</name>